<proteinExistence type="predicted"/>
<name>A0A8J6NQR2_9BACT</name>
<dbReference type="PANTHER" id="PTHR30399:SF1">
    <property type="entry name" value="UTP PYROPHOSPHATASE"/>
    <property type="match status" value="1"/>
</dbReference>
<dbReference type="InterPro" id="IPR053136">
    <property type="entry name" value="UTP_pyrophosphatase-like"/>
</dbReference>
<comment type="caution">
    <text evidence="2">The sequence shown here is derived from an EMBL/GenBank/DDBJ whole genome shotgun (WGS) entry which is preliminary data.</text>
</comment>
<dbReference type="PANTHER" id="PTHR30399">
    <property type="entry name" value="UNCHARACTERIZED PROTEIN YGJP"/>
    <property type="match status" value="1"/>
</dbReference>
<dbReference type="EMBL" id="JACNJH010000267">
    <property type="protein sequence ID" value="MBC8363179.1"/>
    <property type="molecule type" value="Genomic_DNA"/>
</dbReference>
<dbReference type="Gene3D" id="3.30.2010.10">
    <property type="entry name" value="Metalloproteases ('zincins'), catalytic domain"/>
    <property type="match status" value="1"/>
</dbReference>
<evidence type="ECO:0000313" key="2">
    <source>
        <dbReference type="EMBL" id="MBC8363179.1"/>
    </source>
</evidence>
<dbReference type="Proteomes" id="UP000603434">
    <property type="component" value="Unassembled WGS sequence"/>
</dbReference>
<feature type="domain" description="YgjP-like metallopeptidase" evidence="1">
    <location>
        <begin position="14"/>
        <end position="219"/>
    </location>
</feature>
<evidence type="ECO:0000259" key="1">
    <source>
        <dbReference type="Pfam" id="PF01863"/>
    </source>
</evidence>
<evidence type="ECO:0000313" key="3">
    <source>
        <dbReference type="Proteomes" id="UP000603434"/>
    </source>
</evidence>
<protein>
    <submittedName>
        <fullName evidence="2">M48 family metallopeptidase</fullName>
    </submittedName>
</protein>
<dbReference type="AlphaFoldDB" id="A0A8J6NQR2"/>
<organism evidence="2 3">
    <name type="scientific">Candidatus Desulfatibia profunda</name>
    <dbReference type="NCBI Taxonomy" id="2841695"/>
    <lineage>
        <taxon>Bacteria</taxon>
        <taxon>Pseudomonadati</taxon>
        <taxon>Thermodesulfobacteriota</taxon>
        <taxon>Desulfobacteria</taxon>
        <taxon>Desulfobacterales</taxon>
        <taxon>Desulfobacterales incertae sedis</taxon>
        <taxon>Candidatus Desulfatibia</taxon>
    </lineage>
</organism>
<gene>
    <name evidence="2" type="ORF">H8E23_17485</name>
</gene>
<reference evidence="2 3" key="1">
    <citation type="submission" date="2020-08" db="EMBL/GenBank/DDBJ databases">
        <title>Bridging the membrane lipid divide: bacteria of the FCB group superphylum have the potential to synthesize archaeal ether lipids.</title>
        <authorList>
            <person name="Villanueva L."/>
            <person name="Von Meijenfeldt F.A.B."/>
            <person name="Westbye A.B."/>
            <person name="Yadav S."/>
            <person name="Hopmans E.C."/>
            <person name="Dutilh B.E."/>
            <person name="Sinninghe Damste J.S."/>
        </authorList>
    </citation>
    <scope>NUCLEOTIDE SEQUENCE [LARGE SCALE GENOMIC DNA]</scope>
    <source>
        <strain evidence="2">NIOZ-UU30</strain>
    </source>
</reference>
<sequence length="227" mass="26861">MDLDYTIIRSPRRRKLTITVERDRSVVVHAPESTSEEKIHQVVEAKRQWIYDKMHHPQKYRDLPHPPGKELVNGESALYLGRHYRIEVVKTGLSEIRFNQRFYIPAAHAGKRREVLREWYIQRAEVKIIPRAKHHARELGVTYSKVKIVDNLYRWGSCTMNNNVNFNWRLIKAPMFVIDYAIVHELAHLIEANHTPRFWNIIRAQAPTMEKAKAWLKENGQLLEQAI</sequence>
<dbReference type="CDD" id="cd07344">
    <property type="entry name" value="M48_yhfN_like"/>
    <property type="match status" value="1"/>
</dbReference>
<dbReference type="InterPro" id="IPR002725">
    <property type="entry name" value="YgjP-like_metallopeptidase"/>
</dbReference>
<accession>A0A8J6NQR2</accession>
<dbReference type="Pfam" id="PF01863">
    <property type="entry name" value="YgjP-like"/>
    <property type="match status" value="1"/>
</dbReference>